<evidence type="ECO:0000313" key="9">
    <source>
        <dbReference type="EMBL" id="WZU66156.1"/>
    </source>
</evidence>
<comment type="function">
    <text evidence="7">Part of the tripartite ATP-independent periplasmic (TRAP) transport system.</text>
</comment>
<comment type="subcellular location">
    <subcellularLocation>
        <location evidence="7">Cell inner membrane</location>
        <topology evidence="7">Multi-pass membrane protein</topology>
    </subcellularLocation>
    <subcellularLocation>
        <location evidence="1">Cell membrane</location>
        <topology evidence="1">Multi-pass membrane protein</topology>
    </subcellularLocation>
</comment>
<gene>
    <name evidence="9" type="ORF">AABB31_13840</name>
</gene>
<keyword evidence="6 7" id="KW-0472">Membrane</keyword>
<feature type="transmembrane region" description="Helical" evidence="7">
    <location>
        <begin position="12"/>
        <end position="31"/>
    </location>
</feature>
<dbReference type="KEGG" id="yrh:AABB31_13840"/>
<sequence length="315" mass="35981">MGLVDAWGGTAVGWFFAHLIEAFYNLFYALLHPDLWLAWLPYTNGNMPEVEIKEALMRFIYYGASVEFFFVVLAIFLVVTVIGLIKNQFMWGCVWVLESIANGVGRFFAWAGLLMVLQQIVIIFMQRVFAVSEISMGFGVAFSKDVSWWAEELKFYNAMIVCMCVTYTFVQGGHVRVDLIYSAVSHRTKRIIDMIGSLLFMIPAAILTWLYGWFFLWRHLVVPNPSASDTLDRLLTKARALRWNVETIGFSPNGFNAYFLFKVLLIAFTALVLLQAVAFFYRSYLELIEGEESEGKYLDKDPIGDPTAELVAKIH</sequence>
<feature type="transmembrane region" description="Helical" evidence="7">
    <location>
        <begin position="191"/>
        <end position="216"/>
    </location>
</feature>
<evidence type="ECO:0000259" key="8">
    <source>
        <dbReference type="Pfam" id="PF04290"/>
    </source>
</evidence>
<dbReference type="Proteomes" id="UP001470809">
    <property type="component" value="Chromosome"/>
</dbReference>
<feature type="transmembrane region" description="Helical" evidence="7">
    <location>
        <begin position="107"/>
        <end position="129"/>
    </location>
</feature>
<feature type="transmembrane region" description="Helical" evidence="7">
    <location>
        <begin position="259"/>
        <end position="281"/>
    </location>
</feature>
<keyword evidence="2 7" id="KW-0813">Transport</keyword>
<dbReference type="Pfam" id="PF04290">
    <property type="entry name" value="DctQ"/>
    <property type="match status" value="1"/>
</dbReference>
<comment type="similarity">
    <text evidence="7">Belongs to the TRAP transporter small permease family.</text>
</comment>
<name>A0AAN0M6V5_9RHOB</name>
<feature type="transmembrane region" description="Helical" evidence="7">
    <location>
        <begin position="59"/>
        <end position="86"/>
    </location>
</feature>
<evidence type="ECO:0000256" key="4">
    <source>
        <dbReference type="ARBA" id="ARBA00022692"/>
    </source>
</evidence>
<feature type="transmembrane region" description="Helical" evidence="7">
    <location>
        <begin position="153"/>
        <end position="170"/>
    </location>
</feature>
<proteinExistence type="inferred from homology"/>
<keyword evidence="4 7" id="KW-0812">Transmembrane</keyword>
<keyword evidence="7" id="KW-0997">Cell inner membrane</keyword>
<evidence type="ECO:0000313" key="10">
    <source>
        <dbReference type="Proteomes" id="UP001470809"/>
    </source>
</evidence>
<evidence type="ECO:0000256" key="3">
    <source>
        <dbReference type="ARBA" id="ARBA00022475"/>
    </source>
</evidence>
<evidence type="ECO:0000256" key="5">
    <source>
        <dbReference type="ARBA" id="ARBA00022989"/>
    </source>
</evidence>
<keyword evidence="3" id="KW-1003">Cell membrane</keyword>
<dbReference type="GO" id="GO:0005886">
    <property type="term" value="C:plasma membrane"/>
    <property type="evidence" value="ECO:0007669"/>
    <property type="project" value="UniProtKB-SubCell"/>
</dbReference>
<dbReference type="InterPro" id="IPR055348">
    <property type="entry name" value="DctQ"/>
</dbReference>
<feature type="domain" description="Tripartite ATP-independent periplasmic transporters DctQ component" evidence="8">
    <location>
        <begin position="142"/>
        <end position="217"/>
    </location>
</feature>
<dbReference type="EMBL" id="CP151767">
    <property type="protein sequence ID" value="WZU66156.1"/>
    <property type="molecule type" value="Genomic_DNA"/>
</dbReference>
<evidence type="ECO:0000256" key="7">
    <source>
        <dbReference type="RuleBase" id="RU369079"/>
    </source>
</evidence>
<reference evidence="9" key="1">
    <citation type="submission" date="2024-08" db="EMBL/GenBank/DDBJ databases">
        <title>Phylogenomic analyses of a clade within the roseobacter group suggest taxonomic reassignments of species of the genera Aestuariivita, Citreicella, Loktanella, Nautella, Pelagibaca, Ruegeria, Thalassobius, Thiobacimonas and Tropicibacter, and the proposal o.</title>
        <authorList>
            <person name="Jeon C.O."/>
        </authorList>
    </citation>
    <scope>NUCLEOTIDE SEQUENCE</scope>
    <source>
        <strain evidence="9">SS1-5</strain>
    </source>
</reference>
<dbReference type="AlphaFoldDB" id="A0AAN0M6V5"/>
<comment type="subunit">
    <text evidence="7">The complex comprises the extracytoplasmic solute receptor protein and the two transmembrane proteins.</text>
</comment>
<evidence type="ECO:0000256" key="2">
    <source>
        <dbReference type="ARBA" id="ARBA00022448"/>
    </source>
</evidence>
<protein>
    <recommendedName>
        <fullName evidence="7">TRAP transporter small permease protein</fullName>
    </recommendedName>
</protein>
<keyword evidence="10" id="KW-1185">Reference proteome</keyword>
<evidence type="ECO:0000256" key="1">
    <source>
        <dbReference type="ARBA" id="ARBA00004651"/>
    </source>
</evidence>
<dbReference type="GO" id="GO:0022857">
    <property type="term" value="F:transmembrane transporter activity"/>
    <property type="evidence" value="ECO:0007669"/>
    <property type="project" value="UniProtKB-UniRule"/>
</dbReference>
<organism evidence="9 10">
    <name type="scientific">Yoonia rhodophyticola</name>
    <dbReference type="NCBI Taxonomy" id="3137370"/>
    <lineage>
        <taxon>Bacteria</taxon>
        <taxon>Pseudomonadati</taxon>
        <taxon>Pseudomonadota</taxon>
        <taxon>Alphaproteobacteria</taxon>
        <taxon>Rhodobacterales</taxon>
        <taxon>Paracoccaceae</taxon>
        <taxon>Yoonia</taxon>
    </lineage>
</organism>
<accession>A0AAN0M6V5</accession>
<dbReference type="RefSeq" id="WP_342075483.1">
    <property type="nucleotide sequence ID" value="NZ_CP151767.2"/>
</dbReference>
<keyword evidence="5 7" id="KW-1133">Transmembrane helix</keyword>
<comment type="caution">
    <text evidence="7">Lacks conserved residue(s) required for the propagation of feature annotation.</text>
</comment>
<evidence type="ECO:0000256" key="6">
    <source>
        <dbReference type="ARBA" id="ARBA00023136"/>
    </source>
</evidence>